<dbReference type="InterPro" id="IPR021430">
    <property type="entry name" value="DUF3079"/>
</dbReference>
<evidence type="ECO:0000313" key="3">
    <source>
        <dbReference type="Proteomes" id="UP000494203"/>
    </source>
</evidence>
<evidence type="ECO:0008006" key="4">
    <source>
        <dbReference type="Google" id="ProtNLM"/>
    </source>
</evidence>
<protein>
    <recommendedName>
        <fullName evidence="4">DUF3079 domain-containing protein</fullName>
    </recommendedName>
</protein>
<organism evidence="2 3">
    <name type="scientific">Achromobacter pulmonis</name>
    <dbReference type="NCBI Taxonomy" id="1389932"/>
    <lineage>
        <taxon>Bacteria</taxon>
        <taxon>Pseudomonadati</taxon>
        <taxon>Pseudomonadota</taxon>
        <taxon>Betaproteobacteria</taxon>
        <taxon>Burkholderiales</taxon>
        <taxon>Alcaligenaceae</taxon>
        <taxon>Achromobacter</taxon>
    </lineage>
</organism>
<proteinExistence type="predicted"/>
<sequence length="89" mass="9613">MTKKFPLHPKHPERICWGCDRYCPTDALACGNGSDRTMHPAELLGDDWYTVGDWGRDSWGVENSGLDDDAGKDTVTDTGKAATPAAMAG</sequence>
<reference evidence="2 3" key="1">
    <citation type="submission" date="2020-04" db="EMBL/GenBank/DDBJ databases">
        <authorList>
            <person name="De Canck E."/>
        </authorList>
    </citation>
    <scope>NUCLEOTIDE SEQUENCE [LARGE SCALE GENOMIC DNA]</scope>
    <source>
        <strain evidence="2 3">LMG 26788</strain>
    </source>
</reference>
<dbReference type="Pfam" id="PF11278">
    <property type="entry name" value="DUF3079"/>
    <property type="match status" value="1"/>
</dbReference>
<accession>A0A6S7E658</accession>
<dbReference type="RefSeq" id="WP_175141535.1">
    <property type="nucleotide sequence ID" value="NZ_CADIKZ010000011.1"/>
</dbReference>
<dbReference type="EMBL" id="CADIKZ010000011">
    <property type="protein sequence ID" value="CAB3897261.1"/>
    <property type="molecule type" value="Genomic_DNA"/>
</dbReference>
<feature type="region of interest" description="Disordered" evidence="1">
    <location>
        <begin position="65"/>
        <end position="89"/>
    </location>
</feature>
<dbReference type="AlphaFoldDB" id="A0A6S7E658"/>
<name>A0A6S7E658_9BURK</name>
<evidence type="ECO:0000313" key="2">
    <source>
        <dbReference type="EMBL" id="CAB3897261.1"/>
    </source>
</evidence>
<keyword evidence="3" id="KW-1185">Reference proteome</keyword>
<dbReference type="Proteomes" id="UP000494203">
    <property type="component" value="Unassembled WGS sequence"/>
</dbReference>
<evidence type="ECO:0000256" key="1">
    <source>
        <dbReference type="SAM" id="MobiDB-lite"/>
    </source>
</evidence>
<gene>
    <name evidence="2" type="ORF">LMG26788_04091</name>
</gene>